<evidence type="ECO:0000313" key="3">
    <source>
        <dbReference type="Proteomes" id="UP000053660"/>
    </source>
</evidence>
<accession>A0A0B1SLL9</accession>
<feature type="transmembrane region" description="Helical" evidence="1">
    <location>
        <begin position="20"/>
        <end position="41"/>
    </location>
</feature>
<organism evidence="2 3">
    <name type="scientific">Oesophagostomum dentatum</name>
    <name type="common">Nodular worm</name>
    <dbReference type="NCBI Taxonomy" id="61180"/>
    <lineage>
        <taxon>Eukaryota</taxon>
        <taxon>Metazoa</taxon>
        <taxon>Ecdysozoa</taxon>
        <taxon>Nematoda</taxon>
        <taxon>Chromadorea</taxon>
        <taxon>Rhabditida</taxon>
        <taxon>Rhabditina</taxon>
        <taxon>Rhabditomorpha</taxon>
        <taxon>Strongyloidea</taxon>
        <taxon>Strongylidae</taxon>
        <taxon>Oesophagostomum</taxon>
    </lineage>
</organism>
<evidence type="ECO:0000313" key="2">
    <source>
        <dbReference type="EMBL" id="KHJ84090.1"/>
    </source>
</evidence>
<keyword evidence="1" id="KW-1133">Transmembrane helix</keyword>
<dbReference type="OrthoDB" id="5872647at2759"/>
<reference evidence="2 3" key="1">
    <citation type="submission" date="2014-03" db="EMBL/GenBank/DDBJ databases">
        <title>Draft genome of the hookworm Oesophagostomum dentatum.</title>
        <authorList>
            <person name="Mitreva M."/>
        </authorList>
    </citation>
    <scope>NUCLEOTIDE SEQUENCE [LARGE SCALE GENOMIC DNA]</scope>
    <source>
        <strain evidence="2 3">OD-Hann</strain>
    </source>
</reference>
<dbReference type="AlphaFoldDB" id="A0A0B1SLL9"/>
<evidence type="ECO:0000256" key="1">
    <source>
        <dbReference type="SAM" id="Phobius"/>
    </source>
</evidence>
<keyword evidence="3" id="KW-1185">Reference proteome</keyword>
<dbReference type="EMBL" id="KN570185">
    <property type="protein sequence ID" value="KHJ84090.1"/>
    <property type="molecule type" value="Genomic_DNA"/>
</dbReference>
<name>A0A0B1SLL9_OESDE</name>
<sequence>MEYFSVNYSWSRLEHTYALGSKIGGIITFCILLLVAAVVFWRNTLERERLRALLFSNGSSPFRVIWHQGKEEGDDVVQLVNPDEDTASEEEGEYLIPLPALTPTPVVHGPESTPLPSKNISEGLPAIELKMIE</sequence>
<gene>
    <name evidence="2" type="ORF">OESDEN_16200</name>
</gene>
<proteinExistence type="predicted"/>
<protein>
    <submittedName>
        <fullName evidence="2">Uncharacterized protein</fullName>
    </submittedName>
</protein>
<keyword evidence="1" id="KW-0472">Membrane</keyword>
<keyword evidence="1" id="KW-0812">Transmembrane</keyword>
<dbReference type="Proteomes" id="UP000053660">
    <property type="component" value="Unassembled WGS sequence"/>
</dbReference>